<evidence type="ECO:0000313" key="3">
    <source>
        <dbReference type="WBParaSite" id="HPBE_0001867901-mRNA-1"/>
    </source>
</evidence>
<reference evidence="1 2" key="1">
    <citation type="submission" date="2018-11" db="EMBL/GenBank/DDBJ databases">
        <authorList>
            <consortium name="Pathogen Informatics"/>
        </authorList>
    </citation>
    <scope>NUCLEOTIDE SEQUENCE [LARGE SCALE GENOMIC DNA]</scope>
</reference>
<dbReference type="WBParaSite" id="HPBE_0001867901-mRNA-1">
    <property type="protein sequence ID" value="HPBE_0001867901-mRNA-1"/>
    <property type="gene ID" value="HPBE_0001867901"/>
</dbReference>
<gene>
    <name evidence="1" type="ORF">HPBE_LOCUS18678</name>
</gene>
<evidence type="ECO:0000313" key="2">
    <source>
        <dbReference type="Proteomes" id="UP000050761"/>
    </source>
</evidence>
<evidence type="ECO:0000313" key="1">
    <source>
        <dbReference type="EMBL" id="VDP12499.1"/>
    </source>
</evidence>
<accession>A0A183G9P8</accession>
<keyword evidence="2" id="KW-1185">Reference proteome</keyword>
<name>A0A183G9P8_HELPZ</name>
<dbReference type="Proteomes" id="UP000050761">
    <property type="component" value="Unassembled WGS sequence"/>
</dbReference>
<proteinExistence type="predicted"/>
<dbReference type="EMBL" id="UZAH01030843">
    <property type="protein sequence ID" value="VDP12499.1"/>
    <property type="molecule type" value="Genomic_DNA"/>
</dbReference>
<accession>A0A3P8EKR7</accession>
<organism evidence="2 3">
    <name type="scientific">Heligmosomoides polygyrus</name>
    <name type="common">Parasitic roundworm</name>
    <dbReference type="NCBI Taxonomy" id="6339"/>
    <lineage>
        <taxon>Eukaryota</taxon>
        <taxon>Metazoa</taxon>
        <taxon>Ecdysozoa</taxon>
        <taxon>Nematoda</taxon>
        <taxon>Chromadorea</taxon>
        <taxon>Rhabditida</taxon>
        <taxon>Rhabditina</taxon>
        <taxon>Rhabditomorpha</taxon>
        <taxon>Strongyloidea</taxon>
        <taxon>Heligmosomidae</taxon>
        <taxon>Heligmosomoides</taxon>
    </lineage>
</organism>
<protein>
    <submittedName>
        <fullName evidence="3">Methyltransf_21 domain-containing protein</fullName>
    </submittedName>
</protein>
<reference evidence="3" key="2">
    <citation type="submission" date="2019-09" db="UniProtKB">
        <authorList>
            <consortium name="WormBaseParasite"/>
        </authorList>
    </citation>
    <scope>IDENTIFICATION</scope>
</reference>
<dbReference type="AlphaFoldDB" id="A0A183G9P8"/>
<sequence length="166" mass="18311">MSRSEHVFLPQMADSYALILNYWIGFSNDDAIRAAMSRGKGLFIWTVPSSAIGQIQAADIAAVAPKRAVGLDVLRESLCESFVSSEAVQGTFLALEGSDRITDHVFREHLEGTAGLLIEREETRGALKVFPENVIRDAIAALKRQGRALYGFGRHDALTRRLTQHI</sequence>